<gene>
    <name evidence="2" type="ORF">J2Z20_003016</name>
</gene>
<protein>
    <submittedName>
        <fullName evidence="2">MFS family permease</fullName>
    </submittedName>
</protein>
<feature type="transmembrane region" description="Helical" evidence="1">
    <location>
        <begin position="20"/>
        <end position="39"/>
    </location>
</feature>
<keyword evidence="1" id="KW-1133">Transmembrane helix</keyword>
<evidence type="ECO:0000313" key="2">
    <source>
        <dbReference type="EMBL" id="MBP1938098.1"/>
    </source>
</evidence>
<dbReference type="InterPro" id="IPR036259">
    <property type="entry name" value="MFS_trans_sf"/>
</dbReference>
<dbReference type="Proteomes" id="UP001519273">
    <property type="component" value="Unassembled WGS sequence"/>
</dbReference>
<feature type="transmembrane region" description="Helical" evidence="1">
    <location>
        <begin position="45"/>
        <end position="64"/>
    </location>
</feature>
<dbReference type="EMBL" id="JAGGKP010000010">
    <property type="protein sequence ID" value="MBP1938098.1"/>
    <property type="molecule type" value="Genomic_DNA"/>
</dbReference>
<dbReference type="Gene3D" id="1.20.1250.20">
    <property type="entry name" value="MFS general substrate transporter like domains"/>
    <property type="match status" value="1"/>
</dbReference>
<dbReference type="RefSeq" id="WP_209851950.1">
    <property type="nucleotide sequence ID" value="NZ_CBCRVE010000004.1"/>
</dbReference>
<accession>A0ABS4H6D4</accession>
<comment type="caution">
    <text evidence="2">The sequence shown here is derived from an EMBL/GenBank/DDBJ whole genome shotgun (WGS) entry which is preliminary data.</text>
</comment>
<reference evidence="2 3" key="1">
    <citation type="submission" date="2021-03" db="EMBL/GenBank/DDBJ databases">
        <title>Genomic Encyclopedia of Type Strains, Phase IV (KMG-IV): sequencing the most valuable type-strain genomes for metagenomic binning, comparative biology and taxonomic classification.</title>
        <authorList>
            <person name="Goeker M."/>
        </authorList>
    </citation>
    <scope>NUCLEOTIDE SEQUENCE [LARGE SCALE GENOMIC DNA]</scope>
    <source>
        <strain evidence="2 3">DSM 23491</strain>
    </source>
</reference>
<proteinExistence type="predicted"/>
<name>A0ABS4H6D4_9BACL</name>
<keyword evidence="3" id="KW-1185">Reference proteome</keyword>
<dbReference type="InterPro" id="IPR053160">
    <property type="entry name" value="MFS_DHA3_Transporter"/>
</dbReference>
<evidence type="ECO:0000256" key="1">
    <source>
        <dbReference type="SAM" id="Phobius"/>
    </source>
</evidence>
<dbReference type="PANTHER" id="PTHR23530">
    <property type="entry name" value="TRANSPORT PROTEIN-RELATED"/>
    <property type="match status" value="1"/>
</dbReference>
<dbReference type="PANTHER" id="PTHR23530:SF1">
    <property type="entry name" value="PERMEASE, MAJOR FACILITATOR SUPERFAMILY-RELATED"/>
    <property type="match status" value="1"/>
</dbReference>
<dbReference type="SUPFAM" id="SSF103473">
    <property type="entry name" value="MFS general substrate transporter"/>
    <property type="match status" value="1"/>
</dbReference>
<keyword evidence="1" id="KW-0472">Membrane</keyword>
<evidence type="ECO:0000313" key="3">
    <source>
        <dbReference type="Proteomes" id="UP001519273"/>
    </source>
</evidence>
<sequence length="122" mass="13062">MLELTVLLFEMPTGIIADTYSRRLSVIIGILVIGFAYVLEGSIPYLSHSMSILAISLVVGVLAAEAVRGIGETFNSGSTQAWLTDEIGDDKIGDVFLRSNQLNQIVGIIGVIASVGLYERCT</sequence>
<organism evidence="2 3">
    <name type="scientific">Paenibacillus sediminis</name>
    <dbReference type="NCBI Taxonomy" id="664909"/>
    <lineage>
        <taxon>Bacteria</taxon>
        <taxon>Bacillati</taxon>
        <taxon>Bacillota</taxon>
        <taxon>Bacilli</taxon>
        <taxon>Bacillales</taxon>
        <taxon>Paenibacillaceae</taxon>
        <taxon>Paenibacillus</taxon>
    </lineage>
</organism>
<keyword evidence="1" id="KW-0812">Transmembrane</keyword>